<dbReference type="Pfam" id="PF07691">
    <property type="entry name" value="PA14"/>
    <property type="match status" value="1"/>
</dbReference>
<dbReference type="SMART" id="SM00758">
    <property type="entry name" value="PA14"/>
    <property type="match status" value="1"/>
</dbReference>
<name>D0LIZ5_HALO1</name>
<dbReference type="EMBL" id="CP001804">
    <property type="protein sequence ID" value="ACY13024.1"/>
    <property type="molecule type" value="Genomic_DNA"/>
</dbReference>
<evidence type="ECO:0000313" key="5">
    <source>
        <dbReference type="Proteomes" id="UP000001880"/>
    </source>
</evidence>
<evidence type="ECO:0000256" key="2">
    <source>
        <dbReference type="SAM" id="SignalP"/>
    </source>
</evidence>
<evidence type="ECO:0000256" key="1">
    <source>
        <dbReference type="SAM" id="MobiDB-lite"/>
    </source>
</evidence>
<proteinExistence type="predicted"/>
<dbReference type="HOGENOM" id="CLU_471567_0_0_7"/>
<feature type="domain" description="PA14" evidence="3">
    <location>
        <begin position="285"/>
        <end position="439"/>
    </location>
</feature>
<feature type="signal peptide" evidence="2">
    <location>
        <begin position="1"/>
        <end position="25"/>
    </location>
</feature>
<feature type="region of interest" description="Disordered" evidence="1">
    <location>
        <begin position="26"/>
        <end position="184"/>
    </location>
</feature>
<protein>
    <submittedName>
        <fullName evidence="4">PA14 domain protein</fullName>
    </submittedName>
</protein>
<dbReference type="PROSITE" id="PS51820">
    <property type="entry name" value="PA14"/>
    <property type="match status" value="1"/>
</dbReference>
<evidence type="ECO:0000313" key="4">
    <source>
        <dbReference type="EMBL" id="ACY13024.1"/>
    </source>
</evidence>
<feature type="chain" id="PRO_5003011388" evidence="2">
    <location>
        <begin position="26"/>
        <end position="578"/>
    </location>
</feature>
<dbReference type="KEGG" id="hoh:Hoch_0383"/>
<accession>D0LIZ5</accession>
<sequence length="578" mass="62925">MSRTPIRVLMSCALMTLLTACYVQSAPSGQPATYPSEPPPEYADNQPPSQPQQPPASIDCSEQPNRMCCEGQTAECMQCRSQAQDERAQWQAACQPSGQPQPPNSGPLIPDDPSYPRDDQARNRTPPAPPPLEKPPARRRTPQRRPPSNNNPGNTTPPAPPPLEKPPARTPTMPSQRPDQYVPSRRSRLGNAAKFSIEPTAGPVGTVVTIYGDFRAVNNTRQINVSFQGVRRAEQPIYTAGDRVAVEVPNGAKSGNVIVRVKGKRSWAGRFSVTASDDGIFVPTPVDSGLLGAVYQLPENTKNLPDFDSLGDPYATITLPNLSVAARRFENGFPGISDSGDDLLEWFGIRFVGMITVPSSGNYQFRINSDDGARLYIDGKRVLDNDGQHAPRARDGSVSLSAGVHDIVVEYFQGPRYQIALELFWNQGGSWEIVPASAFSRYVGGYDCDDQPQIYCCAGNSASCRQCRDNAAQQRAAWNRFCSGNGGQPPSAPNPGTPVDCDQVPNRVCCQAQTAGCQQCRTQAAAERSQWVQACQSTVNCSRRPRPRPCCKALTAQCRTCQRESAAEQDRWNALCGK</sequence>
<dbReference type="SUPFAM" id="SSF56988">
    <property type="entry name" value="Anthrax protective antigen"/>
    <property type="match status" value="1"/>
</dbReference>
<dbReference type="OrthoDB" id="5513570at2"/>
<reference evidence="4 5" key="1">
    <citation type="journal article" date="2010" name="Stand. Genomic Sci.">
        <title>Complete genome sequence of Haliangium ochraceum type strain (SMP-2).</title>
        <authorList>
            <consortium name="US DOE Joint Genome Institute (JGI-PGF)"/>
            <person name="Ivanova N."/>
            <person name="Daum C."/>
            <person name="Lang E."/>
            <person name="Abt B."/>
            <person name="Kopitz M."/>
            <person name="Saunders E."/>
            <person name="Lapidus A."/>
            <person name="Lucas S."/>
            <person name="Glavina Del Rio T."/>
            <person name="Nolan M."/>
            <person name="Tice H."/>
            <person name="Copeland A."/>
            <person name="Cheng J.F."/>
            <person name="Chen F."/>
            <person name="Bruce D."/>
            <person name="Goodwin L."/>
            <person name="Pitluck S."/>
            <person name="Mavromatis K."/>
            <person name="Pati A."/>
            <person name="Mikhailova N."/>
            <person name="Chen A."/>
            <person name="Palaniappan K."/>
            <person name="Land M."/>
            <person name="Hauser L."/>
            <person name="Chang Y.J."/>
            <person name="Jeffries C.D."/>
            <person name="Detter J.C."/>
            <person name="Brettin T."/>
            <person name="Rohde M."/>
            <person name="Goker M."/>
            <person name="Bristow J."/>
            <person name="Markowitz V."/>
            <person name="Eisen J.A."/>
            <person name="Hugenholtz P."/>
            <person name="Kyrpides N.C."/>
            <person name="Klenk H.P."/>
        </authorList>
    </citation>
    <scope>NUCLEOTIDE SEQUENCE [LARGE SCALE GENOMIC DNA]</scope>
    <source>
        <strain evidence="5">DSM 14365 / CIP 107738 / JCM 11303 / AJ 13395 / SMP-2</strain>
    </source>
</reference>
<keyword evidence="2" id="KW-0732">Signal</keyword>
<dbReference type="AlphaFoldDB" id="D0LIZ5"/>
<dbReference type="RefSeq" id="WP_012825651.1">
    <property type="nucleotide sequence ID" value="NC_013440.1"/>
</dbReference>
<evidence type="ECO:0000259" key="3">
    <source>
        <dbReference type="PROSITE" id="PS51820"/>
    </source>
</evidence>
<dbReference type="PROSITE" id="PS51257">
    <property type="entry name" value="PROKAR_LIPOPROTEIN"/>
    <property type="match status" value="1"/>
</dbReference>
<dbReference type="Proteomes" id="UP000001880">
    <property type="component" value="Chromosome"/>
</dbReference>
<dbReference type="Gene3D" id="2.60.40.10">
    <property type="entry name" value="Immunoglobulins"/>
    <property type="match status" value="1"/>
</dbReference>
<dbReference type="Gene3D" id="3.90.182.10">
    <property type="entry name" value="Toxin - Anthrax Protective Antigen,domain 1"/>
    <property type="match status" value="1"/>
</dbReference>
<dbReference type="STRING" id="502025.Hoch_0383"/>
<gene>
    <name evidence="4" type="ordered locus">Hoch_0383</name>
</gene>
<dbReference type="CDD" id="cd00102">
    <property type="entry name" value="IPT"/>
    <property type="match status" value="1"/>
</dbReference>
<dbReference type="InterPro" id="IPR011658">
    <property type="entry name" value="PA14_dom"/>
</dbReference>
<keyword evidence="5" id="KW-1185">Reference proteome</keyword>
<dbReference type="InterPro" id="IPR037524">
    <property type="entry name" value="PA14/GLEYA"/>
</dbReference>
<feature type="compositionally biased region" description="Pro residues" evidence="1">
    <location>
        <begin position="155"/>
        <end position="169"/>
    </location>
</feature>
<dbReference type="InterPro" id="IPR013783">
    <property type="entry name" value="Ig-like_fold"/>
</dbReference>
<dbReference type="eggNOG" id="COG2885">
    <property type="taxonomic scope" value="Bacteria"/>
</dbReference>
<dbReference type="PRINTS" id="PR01217">
    <property type="entry name" value="PRICHEXTENSN"/>
</dbReference>
<organism evidence="4 5">
    <name type="scientific">Haliangium ochraceum (strain DSM 14365 / JCM 11303 / SMP-2)</name>
    <dbReference type="NCBI Taxonomy" id="502025"/>
    <lineage>
        <taxon>Bacteria</taxon>
        <taxon>Pseudomonadati</taxon>
        <taxon>Myxococcota</taxon>
        <taxon>Polyangia</taxon>
        <taxon>Haliangiales</taxon>
        <taxon>Kofleriaceae</taxon>
        <taxon>Haliangium</taxon>
    </lineage>
</organism>